<dbReference type="Pfam" id="PF13585">
    <property type="entry name" value="CHU_C"/>
    <property type="match status" value="1"/>
</dbReference>
<evidence type="ECO:0000313" key="2">
    <source>
        <dbReference type="EMBL" id="TRO65602.1"/>
    </source>
</evidence>
<dbReference type="Proteomes" id="UP000315131">
    <property type="component" value="Unassembled WGS sequence"/>
</dbReference>
<feature type="chain" id="PRO_5022097842" evidence="1">
    <location>
        <begin position="24"/>
        <end position="613"/>
    </location>
</feature>
<proteinExistence type="predicted"/>
<gene>
    <name evidence="2" type="ORF">FGM01_09400</name>
</gene>
<organism evidence="2 3">
    <name type="scientific">Christiangramia sabulilitoris</name>
    <dbReference type="NCBI Taxonomy" id="2583991"/>
    <lineage>
        <taxon>Bacteria</taxon>
        <taxon>Pseudomonadati</taxon>
        <taxon>Bacteroidota</taxon>
        <taxon>Flavobacteriia</taxon>
        <taxon>Flavobacteriales</taxon>
        <taxon>Flavobacteriaceae</taxon>
        <taxon>Christiangramia</taxon>
    </lineage>
</organism>
<evidence type="ECO:0000256" key="1">
    <source>
        <dbReference type="SAM" id="SignalP"/>
    </source>
</evidence>
<keyword evidence="3" id="KW-1185">Reference proteome</keyword>
<protein>
    <submittedName>
        <fullName evidence="2">T9SS type B sorting domain-containing protein</fullName>
    </submittedName>
</protein>
<keyword evidence="1" id="KW-0732">Signal</keyword>
<feature type="signal peptide" evidence="1">
    <location>
        <begin position="1"/>
        <end position="23"/>
    </location>
</feature>
<dbReference type="EMBL" id="VHSF01000002">
    <property type="protein sequence ID" value="TRO65602.1"/>
    <property type="molecule type" value="Genomic_DNA"/>
</dbReference>
<sequence>MRMIIKLMLISIFGMLAVNSSFAQGALCSDIEPFCAGDERLTFPNSNFTNSTQIRGEPGPNYGCLEEQPYPAWFFLQVEDSGNLNFRISQYENSNNTGAPLDVDFVVWGPFARGDEFCDGTSLSFEKIVDCSYLPDAIESMTIPGALANEIYVVVITNFEQIPGFISLEQVNNSGGSTDCSILDLDLGDNIAVCDESQYVIDGSTAEASKYEWFVFNENTSAYDLIPGERGPTLTVTVSGNYKLIVTDEVENKTEEDDVNVTFYQSPLVGEVSNLSVCSVEAEIVDLTEKFEELIAPNNGNSSDYEVLYYAGEDDLAEGVNIDQPFNYPFQEGAIIYAEVINRESGCKSPAEDFELSVFDFPDFELEETTIFCVDLDMNLIGSVSLGDDLGDGYFYEWKDGEVTVGTEAIISFDQLPEASEISVVISHPASGCELEFITNPVAVSRPEEVLFEVSGSDFGDGYSVLVKPEGAIGEENAAFEYRLDNGSWQADNNFRNVPPGSHTVSAREVNGCGMTTSESFFLVGYPRFFTPNADGFNDNWNLITDSNISIQNLYVFDRYGKLIVKLNPSSRGWDGTFNGSDLPADDYWFRVEFIDEKTGIYREYMSNFSLVR</sequence>
<evidence type="ECO:0000313" key="3">
    <source>
        <dbReference type="Proteomes" id="UP000315131"/>
    </source>
</evidence>
<reference evidence="2 3" key="1">
    <citation type="submission" date="2019-06" db="EMBL/GenBank/DDBJ databases">
        <title>Gramella sabulilitoris sp. nov., isolated from a marine sand.</title>
        <authorList>
            <person name="Yoon J.-H."/>
        </authorList>
    </citation>
    <scope>NUCLEOTIDE SEQUENCE [LARGE SCALE GENOMIC DNA]</scope>
    <source>
        <strain evidence="2 3">HSMS-1</strain>
    </source>
</reference>
<dbReference type="NCBIfam" id="TIGR04131">
    <property type="entry name" value="Bac_Flav_CTERM"/>
    <property type="match status" value="1"/>
</dbReference>
<dbReference type="InterPro" id="IPR026341">
    <property type="entry name" value="T9SS_type_B"/>
</dbReference>
<name>A0A550I3P6_9FLAO</name>
<dbReference type="OrthoDB" id="1488818at2"/>
<dbReference type="AlphaFoldDB" id="A0A550I3P6"/>
<accession>A0A550I3P6</accession>
<comment type="caution">
    <text evidence="2">The sequence shown here is derived from an EMBL/GenBank/DDBJ whole genome shotgun (WGS) entry which is preliminary data.</text>
</comment>